<keyword evidence="4" id="KW-0274">FAD</keyword>
<dbReference type="InterPro" id="IPR036188">
    <property type="entry name" value="FAD/NAD-bd_sf"/>
</dbReference>
<feature type="domain" description="Glucose-methanol-choline oxidoreductase N-terminal" evidence="5">
    <location>
        <begin position="84"/>
        <end position="107"/>
    </location>
</feature>
<evidence type="ECO:0000256" key="3">
    <source>
        <dbReference type="ARBA" id="ARBA00022630"/>
    </source>
</evidence>
<dbReference type="Gene3D" id="3.30.560.10">
    <property type="entry name" value="Glucose Oxidase, domain 3"/>
    <property type="match status" value="1"/>
</dbReference>
<comment type="similarity">
    <text evidence="2">Belongs to the GMC oxidoreductase family.</text>
</comment>
<evidence type="ECO:0000313" key="10">
    <source>
        <dbReference type="Proteomes" id="UP000326865"/>
    </source>
</evidence>
<name>A0A5N5UHS8_9EURY</name>
<dbReference type="PROSITE" id="PS51257">
    <property type="entry name" value="PROKAR_LIPOPROTEIN"/>
    <property type="match status" value="1"/>
</dbReference>
<evidence type="ECO:0000313" key="7">
    <source>
        <dbReference type="EMBL" id="KAB7514996.1"/>
    </source>
</evidence>
<gene>
    <name evidence="7" type="ORF">DM867_07815</name>
    <name evidence="8" type="ORF">DMP03_02810</name>
</gene>
<sequence>MPTRTATYDYIIVGAGSAGCLLANRLSADPETTVLLLEAGGPDDDRNIRIPAGFSDLFKGEYDWDYTTTPQSALHDRELYWPRGRTLGGSSSINAMIYIRGHPDDYDGWAAAGNDGWGYDDLLPHFKRGEHADSDRLDAAYHGTEGELNVTDVRSPRPLSEAFVQSAVEAGYEHNPDFNGSQQAGVGQYHVTQKGGARHSSADAYLKPVLDRPNLTATTRAQVSRVRFDGTQATGVEYHHDGRRLVADATEEVVLSAGAIDSPKLLMLSGVGPADHLTDHGIEVVHDSPGVGQNLQDHLFAPTTFETSTTDTLENAERLRNVAKWFLLKRGPLTSNVAEAGGFIHTEHADGKPDVQFHFGPGYFFDHGFAEPPVDNAFALAVTQVNPESRGEIRLDSPSGFTAPEIDPNYLATERDRETLVAGIRAVRDIVSEGPLAELSERELTPGPDAQTDEEILESIREHAHTVYHPVGTCKMGEDGMAVVDDELTVHGVEGLRVVDASVMPTLTSGNTNAPTYAIAEKAADLIRD</sequence>
<dbReference type="EC" id="1.1.99.1" evidence="8"/>
<proteinExistence type="inferred from homology"/>
<dbReference type="InterPro" id="IPR007867">
    <property type="entry name" value="GMC_OxRtase_C"/>
</dbReference>
<reference evidence="9 10" key="1">
    <citation type="submission" date="2019-10" db="EMBL/GenBank/DDBJ databases">
        <title>Unraveling microbial dark matter from salterns through culturing: the case of the genus Halosegnis.</title>
        <authorList>
            <person name="Duran-Viseras A."/>
            <person name="Andrei A.-S."/>
            <person name="Vera-Gargallo B."/>
            <person name="Ghai R."/>
            <person name="Sanchez-Porro C."/>
            <person name="Ventosa A."/>
        </authorList>
    </citation>
    <scope>NUCLEOTIDE SEQUENCE [LARGE SCALE GENOMIC DNA]</scope>
    <source>
        <strain evidence="8 9">F17-44</strain>
        <strain evidence="7 10">F18-79</strain>
    </source>
</reference>
<dbReference type="EMBL" id="QJOW01000001">
    <property type="protein sequence ID" value="KAB7518306.1"/>
    <property type="molecule type" value="Genomic_DNA"/>
</dbReference>
<dbReference type="Pfam" id="PF05199">
    <property type="entry name" value="GMC_oxred_C"/>
    <property type="match status" value="1"/>
</dbReference>
<dbReference type="Pfam" id="PF00732">
    <property type="entry name" value="GMC_oxred_N"/>
    <property type="match status" value="1"/>
</dbReference>
<dbReference type="OrthoDB" id="212451at2157"/>
<accession>A0A5N5UHS8</accession>
<comment type="caution">
    <text evidence="8">The sequence shown here is derived from an EMBL/GenBank/DDBJ whole genome shotgun (WGS) entry which is preliminary data.</text>
</comment>
<evidence type="ECO:0000313" key="8">
    <source>
        <dbReference type="EMBL" id="KAB7518306.1"/>
    </source>
</evidence>
<dbReference type="Proteomes" id="UP000326865">
    <property type="component" value="Unassembled WGS sequence"/>
</dbReference>
<evidence type="ECO:0000256" key="1">
    <source>
        <dbReference type="ARBA" id="ARBA00001974"/>
    </source>
</evidence>
<dbReference type="PANTHER" id="PTHR11552:SF147">
    <property type="entry name" value="CHOLINE DEHYDROGENASE, MITOCHONDRIAL"/>
    <property type="match status" value="1"/>
</dbReference>
<dbReference type="Gene3D" id="3.50.50.60">
    <property type="entry name" value="FAD/NAD(P)-binding domain"/>
    <property type="match status" value="1"/>
</dbReference>
<comment type="cofactor">
    <cofactor evidence="1">
        <name>FAD</name>
        <dbReference type="ChEBI" id="CHEBI:57692"/>
    </cofactor>
</comment>
<dbReference type="AlphaFoldDB" id="A0A5N5UHS8"/>
<evidence type="ECO:0000259" key="6">
    <source>
        <dbReference type="PROSITE" id="PS00624"/>
    </source>
</evidence>
<evidence type="ECO:0000256" key="2">
    <source>
        <dbReference type="ARBA" id="ARBA00010790"/>
    </source>
</evidence>
<keyword evidence="8" id="KW-0560">Oxidoreductase</keyword>
<dbReference type="Proteomes" id="UP000326302">
    <property type="component" value="Unassembled WGS sequence"/>
</dbReference>
<dbReference type="GO" id="GO:0050660">
    <property type="term" value="F:flavin adenine dinucleotide binding"/>
    <property type="evidence" value="ECO:0007669"/>
    <property type="project" value="InterPro"/>
</dbReference>
<dbReference type="PROSITE" id="PS00624">
    <property type="entry name" value="GMC_OXRED_2"/>
    <property type="match status" value="1"/>
</dbReference>
<dbReference type="InterPro" id="IPR012132">
    <property type="entry name" value="GMC_OxRdtase"/>
</dbReference>
<protein>
    <submittedName>
        <fullName evidence="8">Choline dehydrogenase</fullName>
        <ecNumber evidence="8">1.1.99.1</ecNumber>
    </submittedName>
</protein>
<dbReference type="PROSITE" id="PS00623">
    <property type="entry name" value="GMC_OXRED_1"/>
    <property type="match status" value="1"/>
</dbReference>
<evidence type="ECO:0000313" key="9">
    <source>
        <dbReference type="Proteomes" id="UP000326302"/>
    </source>
</evidence>
<keyword evidence="10" id="KW-1185">Reference proteome</keyword>
<dbReference type="SUPFAM" id="SSF51905">
    <property type="entry name" value="FAD/NAD(P)-binding domain"/>
    <property type="match status" value="1"/>
</dbReference>
<dbReference type="SUPFAM" id="SSF54373">
    <property type="entry name" value="FAD-linked reductases, C-terminal domain"/>
    <property type="match status" value="1"/>
</dbReference>
<organism evidence="8 9">
    <name type="scientific">Halosegnis rubeus</name>
    <dbReference type="NCBI Taxonomy" id="2212850"/>
    <lineage>
        <taxon>Archaea</taxon>
        <taxon>Methanobacteriati</taxon>
        <taxon>Methanobacteriota</taxon>
        <taxon>Stenosarchaea group</taxon>
        <taxon>Halobacteria</taxon>
        <taxon>Halobacteriales</taxon>
        <taxon>Natronomonadaceae</taxon>
        <taxon>Halosegnis</taxon>
    </lineage>
</organism>
<dbReference type="EMBL" id="QKKZ01000002">
    <property type="protein sequence ID" value="KAB7514996.1"/>
    <property type="molecule type" value="Genomic_DNA"/>
</dbReference>
<keyword evidence="3" id="KW-0285">Flavoprotein</keyword>
<accession>A0A5N5U8K8</accession>
<evidence type="ECO:0000259" key="5">
    <source>
        <dbReference type="PROSITE" id="PS00623"/>
    </source>
</evidence>
<dbReference type="PIRSF" id="PIRSF000137">
    <property type="entry name" value="Alcohol_oxidase"/>
    <property type="match status" value="1"/>
</dbReference>
<dbReference type="PANTHER" id="PTHR11552">
    <property type="entry name" value="GLUCOSE-METHANOL-CHOLINE GMC OXIDOREDUCTASE"/>
    <property type="match status" value="1"/>
</dbReference>
<dbReference type="NCBIfam" id="NF002550">
    <property type="entry name" value="PRK02106.1"/>
    <property type="match status" value="1"/>
</dbReference>
<dbReference type="GO" id="GO:0008812">
    <property type="term" value="F:choline dehydrogenase activity"/>
    <property type="evidence" value="ECO:0007669"/>
    <property type="project" value="UniProtKB-EC"/>
</dbReference>
<dbReference type="RefSeq" id="WP_152119198.1">
    <property type="nucleotide sequence ID" value="NZ_QJOW01000001.1"/>
</dbReference>
<dbReference type="InterPro" id="IPR000172">
    <property type="entry name" value="GMC_OxRdtase_N"/>
</dbReference>
<evidence type="ECO:0000256" key="4">
    <source>
        <dbReference type="ARBA" id="ARBA00022827"/>
    </source>
</evidence>
<feature type="domain" description="Glucose-methanol-choline oxidoreductase N-terminal" evidence="6">
    <location>
        <begin position="258"/>
        <end position="272"/>
    </location>
</feature>